<evidence type="ECO:0000256" key="10">
    <source>
        <dbReference type="ARBA" id="ARBA00022977"/>
    </source>
</evidence>
<dbReference type="GO" id="GO:0009228">
    <property type="term" value="P:thiamine biosynthetic process"/>
    <property type="evidence" value="ECO:0007669"/>
    <property type="project" value="UniProtKB-KW"/>
</dbReference>
<sequence length="766" mass="82673">SLPFNSFHALTGFTSATSIAAEQPPLKHLHFLFDCYLGHLYGHTFLGFPPFSYFIPFNRSAKRSFSAMAFCAFAFPGQVVNHRSLTSHAPEFRHCLFGTDLQHTQSSHKPFNQASKRPGGLQATLSERGEYYSQRPPTPLLDTINYPIHMKNLSIKELKQLADELRSDVIFNVSKTGGHLGSSLGVVELTVALHYVFNTPQDKILWDVGHQSYPHKILTGRRDRMHTIRQTNGLAGFTKRSESEHDCFGTGHSSTTISAGLGMAVGRDLKGGTNDVVAIIGDGAMTAGQAYEAMNNAGYLDSDMIVILNDNKQVSLPTANLDGPIPPVGALSSALSRLQSNRPLRELREVAKEVTKQIGGPMHEIAAKVDEYARGMISGSGSTLFEELGLYYIGPVDGHSIDDLVAILQEVKSTKTTGPVLIHSYTTYFAEALIAEAEADNKIVGIHAAMGGGTGMNLFLRRFPSRCFDVGIAEQHAVTFAAGLACEGLKPFCAIYSSFLQRGYDQACCSFSPSPSRGFSETKFTILIVVHDVDLQKLPVRFAMDRAGLVGADGPTHSGSFDVTFMACLPNMVVMAPSDEAELFHMVATAAAIDDRPSCFRYPRGNGIGVPLPPGNKGIPLEIGKGRIMIEGQQVALLGYGSAVQSCMAAAALVQERGLNITVADARFCKPLDHALIRTLAKSHDVLITVEEGSIGGFGSHVAHFMALDGLLDGSLKWRPLVLPDRYIDHGAPDDQLADAGLTPSHIAATVFNVLGQTRQALEVMS</sequence>
<dbReference type="FunFam" id="3.40.50.970:FF:000005">
    <property type="entry name" value="1-deoxy-D-xylulose-5-phosphate synthase"/>
    <property type="match status" value="1"/>
</dbReference>
<keyword evidence="12" id="KW-0414">Isoprene biosynthesis</keyword>
<evidence type="ECO:0000256" key="12">
    <source>
        <dbReference type="ARBA" id="ARBA00023229"/>
    </source>
</evidence>
<dbReference type="GO" id="GO:0016114">
    <property type="term" value="P:terpenoid biosynthetic process"/>
    <property type="evidence" value="ECO:0007669"/>
    <property type="project" value="InterPro"/>
</dbReference>
<evidence type="ECO:0000256" key="6">
    <source>
        <dbReference type="ARBA" id="ARBA00013150"/>
    </source>
</evidence>
<dbReference type="PANTHER" id="PTHR43322:SF5">
    <property type="entry name" value="1-DEOXY-D-XYLULOSE-5-PHOSPHATE SYNTHASE, CHLOROPLASTIC"/>
    <property type="match status" value="1"/>
</dbReference>
<dbReference type="UniPathway" id="UPA00064">
    <property type="reaction ID" value="UER00091"/>
</dbReference>
<dbReference type="InterPro" id="IPR029061">
    <property type="entry name" value="THDP-binding"/>
</dbReference>
<feature type="domain" description="Transketolase-like pyrimidine-binding" evidence="13">
    <location>
        <begin position="423"/>
        <end position="610"/>
    </location>
</feature>
<evidence type="ECO:0000313" key="14">
    <source>
        <dbReference type="EMBL" id="KVH91391.1"/>
    </source>
</evidence>
<dbReference type="GO" id="GO:0046872">
    <property type="term" value="F:metal ion binding"/>
    <property type="evidence" value="ECO:0007669"/>
    <property type="project" value="UniProtKB-KW"/>
</dbReference>
<reference evidence="14 15" key="1">
    <citation type="journal article" date="2016" name="Sci. Rep.">
        <title>The genome sequence of the outbreeding globe artichoke constructed de novo incorporating a phase-aware low-pass sequencing strategy of F1 progeny.</title>
        <authorList>
            <person name="Scaglione D."/>
            <person name="Reyes-Chin-Wo S."/>
            <person name="Acquadro A."/>
            <person name="Froenicke L."/>
            <person name="Portis E."/>
            <person name="Beitel C."/>
            <person name="Tirone M."/>
            <person name="Mauro R."/>
            <person name="Lo Monaco A."/>
            <person name="Mauromicale G."/>
            <person name="Faccioli P."/>
            <person name="Cattivelli L."/>
            <person name="Rieseberg L."/>
            <person name="Michelmore R."/>
            <person name="Lanteri S."/>
        </authorList>
    </citation>
    <scope>NUCLEOTIDE SEQUENCE [LARGE SCALE GENOMIC DNA]</scope>
    <source>
        <strain evidence="14">2C</strain>
    </source>
</reference>
<dbReference type="Gene3D" id="3.40.50.970">
    <property type="match status" value="2"/>
</dbReference>
<dbReference type="Proteomes" id="UP000243975">
    <property type="component" value="Unassembled WGS sequence"/>
</dbReference>
<dbReference type="Gramene" id="KVH91391">
    <property type="protein sequence ID" value="KVH91391"/>
    <property type="gene ID" value="Ccrd_006587"/>
</dbReference>
<comment type="cofactor">
    <cofactor evidence="2">
        <name>thiamine diphosphate</name>
        <dbReference type="ChEBI" id="CHEBI:58937"/>
    </cofactor>
</comment>
<dbReference type="STRING" id="59895.A0A118JU37"/>
<name>A0A118JU37_CYNCS</name>
<dbReference type="InterPro" id="IPR005475">
    <property type="entry name" value="Transketolase-like_Pyr-bd"/>
</dbReference>
<comment type="pathway">
    <text evidence="3">Metabolic intermediate biosynthesis; 1-deoxy-D-xylulose 5-phosphate biosynthesis; 1-deoxy-D-xylulose 5-phosphate from D-glyceraldehyde 3-phosphate and pyruvate: step 1/1.</text>
</comment>
<dbReference type="PANTHER" id="PTHR43322">
    <property type="entry name" value="1-D-DEOXYXYLULOSE 5-PHOSPHATE SYNTHASE-RELATED"/>
    <property type="match status" value="1"/>
</dbReference>
<dbReference type="OMA" id="QVGYHAQ"/>
<keyword evidence="7" id="KW-0808">Transferase</keyword>
<dbReference type="GO" id="GO:0008661">
    <property type="term" value="F:1-deoxy-D-xylulose-5-phosphate synthase activity"/>
    <property type="evidence" value="ECO:0007669"/>
    <property type="project" value="UniProtKB-EC"/>
</dbReference>
<evidence type="ECO:0000256" key="8">
    <source>
        <dbReference type="ARBA" id="ARBA00022723"/>
    </source>
</evidence>
<dbReference type="SMART" id="SM00861">
    <property type="entry name" value="Transket_pyr"/>
    <property type="match status" value="1"/>
</dbReference>
<dbReference type="InterPro" id="IPR020826">
    <property type="entry name" value="Transketolase_BS"/>
</dbReference>
<evidence type="ECO:0000256" key="7">
    <source>
        <dbReference type="ARBA" id="ARBA00022679"/>
    </source>
</evidence>
<evidence type="ECO:0000259" key="13">
    <source>
        <dbReference type="SMART" id="SM00861"/>
    </source>
</evidence>
<proteinExistence type="inferred from homology"/>
<dbReference type="GO" id="GO:0015995">
    <property type="term" value="P:chlorophyll biosynthetic process"/>
    <property type="evidence" value="ECO:0007669"/>
    <property type="project" value="TreeGrafter"/>
</dbReference>
<dbReference type="PROSITE" id="PS00801">
    <property type="entry name" value="TRANSKETOLASE_1"/>
    <property type="match status" value="1"/>
</dbReference>
<dbReference type="AlphaFoldDB" id="A0A118JU37"/>
<dbReference type="Pfam" id="PF02780">
    <property type="entry name" value="Transketolase_C"/>
    <property type="match status" value="1"/>
</dbReference>
<dbReference type="EC" id="2.2.1.7" evidence="6"/>
<keyword evidence="11" id="KW-0786">Thiamine pyrophosphate</keyword>
<accession>A0A118JU37</accession>
<comment type="subunit">
    <text evidence="5">Homodimer.</text>
</comment>
<dbReference type="EMBL" id="LEKV01005033">
    <property type="protein sequence ID" value="KVH91391.1"/>
    <property type="molecule type" value="Genomic_DNA"/>
</dbReference>
<gene>
    <name evidence="14" type="ORF">Ccrd_006587</name>
</gene>
<evidence type="ECO:0000256" key="5">
    <source>
        <dbReference type="ARBA" id="ARBA00011738"/>
    </source>
</evidence>
<dbReference type="SUPFAM" id="SSF52922">
    <property type="entry name" value="TK C-terminal domain-like"/>
    <property type="match status" value="1"/>
</dbReference>
<keyword evidence="10" id="KW-0784">Thiamine biosynthesis</keyword>
<evidence type="ECO:0000256" key="11">
    <source>
        <dbReference type="ARBA" id="ARBA00023052"/>
    </source>
</evidence>
<protein>
    <recommendedName>
        <fullName evidence="6">1-deoxy-D-xylulose-5-phosphate synthase</fullName>
        <ecNumber evidence="6">2.2.1.7</ecNumber>
    </recommendedName>
</protein>
<dbReference type="PROSITE" id="PS00802">
    <property type="entry name" value="TRANSKETOLASE_2"/>
    <property type="match status" value="1"/>
</dbReference>
<dbReference type="GO" id="GO:0009507">
    <property type="term" value="C:chloroplast"/>
    <property type="evidence" value="ECO:0007669"/>
    <property type="project" value="TreeGrafter"/>
</dbReference>
<evidence type="ECO:0000256" key="1">
    <source>
        <dbReference type="ARBA" id="ARBA00001946"/>
    </source>
</evidence>
<keyword evidence="15" id="KW-1185">Reference proteome</keyword>
<comment type="caution">
    <text evidence="14">The sequence shown here is derived from an EMBL/GenBank/DDBJ whole genome shotgun (WGS) entry which is preliminary data.</text>
</comment>
<keyword evidence="9" id="KW-0460">Magnesium</keyword>
<dbReference type="InterPro" id="IPR009014">
    <property type="entry name" value="Transketo_C/PFOR_II"/>
</dbReference>
<dbReference type="InterPro" id="IPR005477">
    <property type="entry name" value="Dxylulose-5-P_synthase"/>
</dbReference>
<evidence type="ECO:0000256" key="3">
    <source>
        <dbReference type="ARBA" id="ARBA00004980"/>
    </source>
</evidence>
<dbReference type="InterPro" id="IPR033248">
    <property type="entry name" value="Transketolase_C"/>
</dbReference>
<keyword evidence="8" id="KW-0479">Metal-binding</keyword>
<evidence type="ECO:0000256" key="9">
    <source>
        <dbReference type="ARBA" id="ARBA00022842"/>
    </source>
</evidence>
<dbReference type="GO" id="GO:0019288">
    <property type="term" value="P:isopentenyl diphosphate biosynthetic process, methylerythritol 4-phosphate pathway"/>
    <property type="evidence" value="ECO:0007669"/>
    <property type="project" value="UniProtKB-ARBA"/>
</dbReference>
<comment type="cofactor">
    <cofactor evidence="1">
        <name>Mg(2+)</name>
        <dbReference type="ChEBI" id="CHEBI:18420"/>
    </cofactor>
</comment>
<dbReference type="HAMAP" id="MF_00315">
    <property type="entry name" value="DXP_synth"/>
    <property type="match status" value="1"/>
</dbReference>
<evidence type="ECO:0000313" key="15">
    <source>
        <dbReference type="Proteomes" id="UP000243975"/>
    </source>
</evidence>
<dbReference type="InterPro" id="IPR049557">
    <property type="entry name" value="Transketolase_CS"/>
</dbReference>
<dbReference type="CDD" id="cd02007">
    <property type="entry name" value="TPP_DXS"/>
    <property type="match status" value="1"/>
</dbReference>
<dbReference type="SUPFAM" id="SSF52518">
    <property type="entry name" value="Thiamin diphosphate-binding fold (THDP-binding)"/>
    <property type="match status" value="2"/>
</dbReference>
<organism evidence="14 15">
    <name type="scientific">Cynara cardunculus var. scolymus</name>
    <name type="common">Globe artichoke</name>
    <name type="synonym">Cynara scolymus</name>
    <dbReference type="NCBI Taxonomy" id="59895"/>
    <lineage>
        <taxon>Eukaryota</taxon>
        <taxon>Viridiplantae</taxon>
        <taxon>Streptophyta</taxon>
        <taxon>Embryophyta</taxon>
        <taxon>Tracheophyta</taxon>
        <taxon>Spermatophyta</taxon>
        <taxon>Magnoliopsida</taxon>
        <taxon>eudicotyledons</taxon>
        <taxon>Gunneridae</taxon>
        <taxon>Pentapetalae</taxon>
        <taxon>asterids</taxon>
        <taxon>campanulids</taxon>
        <taxon>Asterales</taxon>
        <taxon>Asteraceae</taxon>
        <taxon>Carduoideae</taxon>
        <taxon>Cardueae</taxon>
        <taxon>Carduinae</taxon>
        <taxon>Cynara</taxon>
    </lineage>
</organism>
<dbReference type="CDD" id="cd07033">
    <property type="entry name" value="TPP_PYR_DXS_TK_like"/>
    <property type="match status" value="1"/>
</dbReference>
<dbReference type="Pfam" id="PF13292">
    <property type="entry name" value="DXP_synthase_N"/>
    <property type="match status" value="1"/>
</dbReference>
<comment type="similarity">
    <text evidence="4">Belongs to the transketolase family. DXPS subfamily.</text>
</comment>
<feature type="non-terminal residue" evidence="14">
    <location>
        <position position="766"/>
    </location>
</feature>
<evidence type="ECO:0000256" key="2">
    <source>
        <dbReference type="ARBA" id="ARBA00001964"/>
    </source>
</evidence>
<evidence type="ECO:0000256" key="4">
    <source>
        <dbReference type="ARBA" id="ARBA00011081"/>
    </source>
</evidence>
<dbReference type="Gene3D" id="3.40.50.920">
    <property type="match status" value="1"/>
</dbReference>
<dbReference type="FunFam" id="3.40.50.920:FF:000002">
    <property type="entry name" value="1-deoxy-D-xylulose-5-phosphate synthase"/>
    <property type="match status" value="1"/>
</dbReference>